<proteinExistence type="predicted"/>
<accession>A0ABW2CLJ9</accession>
<organism evidence="1 2">
    <name type="scientific">Actinomadura yumaensis</name>
    <dbReference type="NCBI Taxonomy" id="111807"/>
    <lineage>
        <taxon>Bacteria</taxon>
        <taxon>Bacillati</taxon>
        <taxon>Actinomycetota</taxon>
        <taxon>Actinomycetes</taxon>
        <taxon>Streptosporangiales</taxon>
        <taxon>Thermomonosporaceae</taxon>
        <taxon>Actinomadura</taxon>
    </lineage>
</organism>
<sequence>MGERWAGPGGTRVRAVRLAGAHRVWADIAGIAADAGHAFLVVEDGRLVGYFASVEDLAEAVDLAALRPD</sequence>
<dbReference type="Proteomes" id="UP001596380">
    <property type="component" value="Unassembled WGS sequence"/>
</dbReference>
<name>A0ABW2CLJ9_9ACTN</name>
<keyword evidence="2" id="KW-1185">Reference proteome</keyword>
<dbReference type="EMBL" id="JBHSXS010000011">
    <property type="protein sequence ID" value="MFC6882013.1"/>
    <property type="molecule type" value="Genomic_DNA"/>
</dbReference>
<reference evidence="2" key="1">
    <citation type="journal article" date="2019" name="Int. J. Syst. Evol. Microbiol.">
        <title>The Global Catalogue of Microorganisms (GCM) 10K type strain sequencing project: providing services to taxonomists for standard genome sequencing and annotation.</title>
        <authorList>
            <consortium name="The Broad Institute Genomics Platform"/>
            <consortium name="The Broad Institute Genome Sequencing Center for Infectious Disease"/>
            <person name="Wu L."/>
            <person name="Ma J."/>
        </authorList>
    </citation>
    <scope>NUCLEOTIDE SEQUENCE [LARGE SCALE GENOMIC DNA]</scope>
    <source>
        <strain evidence="2">JCM 3369</strain>
    </source>
</reference>
<evidence type="ECO:0000313" key="1">
    <source>
        <dbReference type="EMBL" id="MFC6882013.1"/>
    </source>
</evidence>
<evidence type="ECO:0000313" key="2">
    <source>
        <dbReference type="Proteomes" id="UP001596380"/>
    </source>
</evidence>
<dbReference type="RefSeq" id="WP_160825127.1">
    <property type="nucleotide sequence ID" value="NZ_JBHSXE010000001.1"/>
</dbReference>
<evidence type="ECO:0008006" key="3">
    <source>
        <dbReference type="Google" id="ProtNLM"/>
    </source>
</evidence>
<gene>
    <name evidence="1" type="ORF">ACFQKB_19835</name>
</gene>
<comment type="caution">
    <text evidence="1">The sequence shown here is derived from an EMBL/GenBank/DDBJ whole genome shotgun (WGS) entry which is preliminary data.</text>
</comment>
<protein>
    <recommendedName>
        <fullName evidence="3">CBS domain-containing protein</fullName>
    </recommendedName>
</protein>